<organism evidence="3 4">
    <name type="scientific">Candidatus Pseudobacter hemicellulosilyticus</name>
    <dbReference type="NCBI Taxonomy" id="3121375"/>
    <lineage>
        <taxon>Bacteria</taxon>
        <taxon>Pseudomonadati</taxon>
        <taxon>Bacteroidota</taxon>
        <taxon>Chitinophagia</taxon>
        <taxon>Chitinophagales</taxon>
        <taxon>Chitinophagaceae</taxon>
        <taxon>Pseudobacter</taxon>
    </lineage>
</organism>
<dbReference type="EMBL" id="CP119311">
    <property type="protein sequence ID" value="WEK35702.1"/>
    <property type="molecule type" value="Genomic_DNA"/>
</dbReference>
<dbReference type="Proteomes" id="UP001220610">
    <property type="component" value="Chromosome"/>
</dbReference>
<reference evidence="3" key="1">
    <citation type="submission" date="2023-03" db="EMBL/GenBank/DDBJ databases">
        <title>Andean soil-derived lignocellulolytic bacterial consortium as a source of novel taxa and putative plastic-active enzymes.</title>
        <authorList>
            <person name="Diaz-Garcia L."/>
            <person name="Chuvochina M."/>
            <person name="Feuerriegel G."/>
            <person name="Bunk B."/>
            <person name="Sproer C."/>
            <person name="Streit W.R."/>
            <person name="Rodriguez L.M."/>
            <person name="Overmann J."/>
            <person name="Jimenez D.J."/>
        </authorList>
    </citation>
    <scope>NUCLEOTIDE SEQUENCE</scope>
    <source>
        <strain evidence="3">MAG 7</strain>
    </source>
</reference>
<keyword evidence="1" id="KW-0812">Transmembrane</keyword>
<dbReference type="AlphaFoldDB" id="A0AAJ5WU41"/>
<sequence>MMKKSIATLCSLLLVLGVFAQDSTSLAPDGAANTGLRADGKIYVVVAVLVTILLGLFLYIFRLDRKITRLEKQP</sequence>
<protein>
    <submittedName>
        <fullName evidence="3">CcmD family protein</fullName>
    </submittedName>
</protein>
<evidence type="ECO:0000256" key="2">
    <source>
        <dbReference type="SAM" id="SignalP"/>
    </source>
</evidence>
<feature type="signal peptide" evidence="2">
    <location>
        <begin position="1"/>
        <end position="20"/>
    </location>
</feature>
<evidence type="ECO:0000313" key="3">
    <source>
        <dbReference type="EMBL" id="WEK35702.1"/>
    </source>
</evidence>
<proteinExistence type="predicted"/>
<feature type="chain" id="PRO_5042559618" evidence="2">
    <location>
        <begin position="21"/>
        <end position="74"/>
    </location>
</feature>
<evidence type="ECO:0000313" key="4">
    <source>
        <dbReference type="Proteomes" id="UP001220610"/>
    </source>
</evidence>
<feature type="transmembrane region" description="Helical" evidence="1">
    <location>
        <begin position="44"/>
        <end position="61"/>
    </location>
</feature>
<keyword evidence="1" id="KW-1133">Transmembrane helix</keyword>
<keyword evidence="1" id="KW-0472">Membrane</keyword>
<dbReference type="Pfam" id="PF20077">
    <property type="entry name" value="CcmD_alt"/>
    <property type="match status" value="1"/>
</dbReference>
<evidence type="ECO:0000256" key="1">
    <source>
        <dbReference type="SAM" id="Phobius"/>
    </source>
</evidence>
<keyword evidence="2" id="KW-0732">Signal</keyword>
<accession>A0AAJ5WU41</accession>
<gene>
    <name evidence="3" type="ORF">P0Y53_24715</name>
</gene>
<name>A0AAJ5WU41_9BACT</name>